<keyword evidence="7" id="KW-1185">Reference proteome</keyword>
<keyword evidence="4" id="KW-0807">Transducer</keyword>
<evidence type="ECO:0000256" key="2">
    <source>
        <dbReference type="ARBA" id="ARBA00022574"/>
    </source>
</evidence>
<evidence type="ECO:0008006" key="8">
    <source>
        <dbReference type="Google" id="ProtNLM"/>
    </source>
</evidence>
<evidence type="ECO:0000256" key="3">
    <source>
        <dbReference type="ARBA" id="ARBA00022737"/>
    </source>
</evidence>
<keyword evidence="2 5" id="KW-0853">WD repeat</keyword>
<feature type="repeat" description="WD" evidence="5">
    <location>
        <begin position="54"/>
        <end position="95"/>
    </location>
</feature>
<gene>
    <name evidence="6" type="ORF">PBS001_LOCUS608</name>
</gene>
<dbReference type="InterPro" id="IPR001632">
    <property type="entry name" value="WD40_G-protein_beta-like"/>
</dbReference>
<dbReference type="InterPro" id="IPR015943">
    <property type="entry name" value="WD40/YVTN_repeat-like_dom_sf"/>
</dbReference>
<evidence type="ECO:0000256" key="4">
    <source>
        <dbReference type="ARBA" id="ARBA00023224"/>
    </source>
</evidence>
<keyword evidence="3" id="KW-0677">Repeat</keyword>
<evidence type="ECO:0000256" key="1">
    <source>
        <dbReference type="ARBA" id="ARBA00009768"/>
    </source>
</evidence>
<protein>
    <recommendedName>
        <fullName evidence="8">Guanine nucleotide-binding protein subunit beta-like protein</fullName>
    </recommendedName>
</protein>
<accession>A0ABN8CPF1</accession>
<dbReference type="InterPro" id="IPR036322">
    <property type="entry name" value="WD40_repeat_dom_sf"/>
</dbReference>
<dbReference type="Proteomes" id="UP001158986">
    <property type="component" value="Unassembled WGS sequence"/>
</dbReference>
<dbReference type="InterPro" id="IPR001680">
    <property type="entry name" value="WD40_rpt"/>
</dbReference>
<evidence type="ECO:0000313" key="7">
    <source>
        <dbReference type="Proteomes" id="UP001158986"/>
    </source>
</evidence>
<dbReference type="InterPro" id="IPR016346">
    <property type="entry name" value="G-protein_beta_1-5"/>
</dbReference>
<dbReference type="SMART" id="SM00320">
    <property type="entry name" value="WD40"/>
    <property type="match status" value="1"/>
</dbReference>
<dbReference type="EMBL" id="CAKLCB010000042">
    <property type="protein sequence ID" value="CAH0513821.1"/>
    <property type="molecule type" value="Genomic_DNA"/>
</dbReference>
<dbReference type="PROSITE" id="PS50294">
    <property type="entry name" value="WD_REPEATS_REGION"/>
    <property type="match status" value="1"/>
</dbReference>
<organism evidence="6 7">
    <name type="scientific">Peronospora belbahrii</name>
    <dbReference type="NCBI Taxonomy" id="622444"/>
    <lineage>
        <taxon>Eukaryota</taxon>
        <taxon>Sar</taxon>
        <taxon>Stramenopiles</taxon>
        <taxon>Oomycota</taxon>
        <taxon>Peronosporomycetes</taxon>
        <taxon>Peronosporales</taxon>
        <taxon>Peronosporaceae</taxon>
        <taxon>Peronospora</taxon>
    </lineage>
</organism>
<evidence type="ECO:0000256" key="5">
    <source>
        <dbReference type="PROSITE-ProRule" id="PRU00221"/>
    </source>
</evidence>
<dbReference type="Gene3D" id="2.130.10.10">
    <property type="entry name" value="YVTN repeat-like/Quinoprotein amine dehydrogenase"/>
    <property type="match status" value="1"/>
</dbReference>
<reference evidence="6 7" key="1">
    <citation type="submission" date="2021-11" db="EMBL/GenBank/DDBJ databases">
        <authorList>
            <person name="Islam A."/>
            <person name="Islam S."/>
            <person name="Flora M.S."/>
            <person name="Rahman M."/>
            <person name="Ziaur R.M."/>
            <person name="Epstein J.H."/>
            <person name="Hassan M."/>
            <person name="Klassen M."/>
            <person name="Woodard K."/>
            <person name="Webb A."/>
            <person name="Webby R.J."/>
            <person name="El Zowalaty M.E."/>
        </authorList>
    </citation>
    <scope>NUCLEOTIDE SEQUENCE [LARGE SCALE GENOMIC DNA]</scope>
    <source>
        <strain evidence="6">Pbs1</strain>
    </source>
</reference>
<evidence type="ECO:0000313" key="6">
    <source>
        <dbReference type="EMBL" id="CAH0513821.1"/>
    </source>
</evidence>
<comment type="similarity">
    <text evidence="1">Belongs to the WD repeat G protein beta family.</text>
</comment>
<dbReference type="Pfam" id="PF00400">
    <property type="entry name" value="WD40"/>
    <property type="match status" value="1"/>
</dbReference>
<comment type="caution">
    <text evidence="6">The sequence shown here is derived from an EMBL/GenBank/DDBJ whole genome shotgun (WGS) entry which is preliminary data.</text>
</comment>
<dbReference type="PRINTS" id="PR00319">
    <property type="entry name" value="GPROTEINB"/>
</dbReference>
<dbReference type="PROSITE" id="PS50082">
    <property type="entry name" value="WD_REPEATS_2"/>
    <property type="match status" value="1"/>
</dbReference>
<sequence length="100" mass="11400">MTDTTRLQQKCENLKATIELKRKEKADGGFQKMTNGHINLFKPFILSPKCRRVLKGHFGKIYAMQWSSDNTSLLSASQDGKLIVWNGYTSNKIQSIPLRV</sequence>
<dbReference type="PANTHER" id="PTHR19850">
    <property type="entry name" value="GUANINE NUCLEOTIDE-BINDING PROTEIN BETA G PROTEIN BETA"/>
    <property type="match status" value="1"/>
</dbReference>
<dbReference type="SUPFAM" id="SSF50978">
    <property type="entry name" value="WD40 repeat-like"/>
    <property type="match status" value="1"/>
</dbReference>
<name>A0ABN8CPF1_9STRA</name>
<proteinExistence type="inferred from homology"/>